<feature type="non-terminal residue" evidence="2">
    <location>
        <position position="20"/>
    </location>
</feature>
<gene>
    <name evidence="2" type="ORF">JYZ213_LOCUS47300</name>
</gene>
<protein>
    <submittedName>
        <fullName evidence="2">Uncharacterized protein</fullName>
    </submittedName>
</protein>
<proteinExistence type="predicted"/>
<dbReference type="AlphaFoldDB" id="A0A815YFJ0"/>
<evidence type="ECO:0000313" key="3">
    <source>
        <dbReference type="Proteomes" id="UP000663845"/>
    </source>
</evidence>
<accession>A0A815YFJ0</accession>
<comment type="caution">
    <text evidence="2">The sequence shown here is derived from an EMBL/GenBank/DDBJ whole genome shotgun (WGS) entry which is preliminary data.</text>
</comment>
<sequence>MTHSNTDNNPPPQEFYVRGD</sequence>
<reference evidence="2" key="1">
    <citation type="submission" date="2021-02" db="EMBL/GenBank/DDBJ databases">
        <authorList>
            <person name="Nowell W R."/>
        </authorList>
    </citation>
    <scope>NUCLEOTIDE SEQUENCE</scope>
</reference>
<name>A0A815YFJ0_9BILA</name>
<dbReference type="EMBL" id="CAJNOG010008841">
    <property type="protein sequence ID" value="CAF1570083.1"/>
    <property type="molecule type" value="Genomic_DNA"/>
</dbReference>
<dbReference type="Proteomes" id="UP000663845">
    <property type="component" value="Unassembled WGS sequence"/>
</dbReference>
<feature type="region of interest" description="Disordered" evidence="1">
    <location>
        <begin position="1"/>
        <end position="20"/>
    </location>
</feature>
<organism evidence="2 3">
    <name type="scientific">Adineta steineri</name>
    <dbReference type="NCBI Taxonomy" id="433720"/>
    <lineage>
        <taxon>Eukaryota</taxon>
        <taxon>Metazoa</taxon>
        <taxon>Spiralia</taxon>
        <taxon>Gnathifera</taxon>
        <taxon>Rotifera</taxon>
        <taxon>Eurotatoria</taxon>
        <taxon>Bdelloidea</taxon>
        <taxon>Adinetida</taxon>
        <taxon>Adinetidae</taxon>
        <taxon>Adineta</taxon>
    </lineage>
</organism>
<evidence type="ECO:0000313" key="2">
    <source>
        <dbReference type="EMBL" id="CAF1570083.1"/>
    </source>
</evidence>
<evidence type="ECO:0000256" key="1">
    <source>
        <dbReference type="SAM" id="MobiDB-lite"/>
    </source>
</evidence>